<feature type="region of interest" description="Disordered" evidence="1">
    <location>
        <begin position="253"/>
        <end position="311"/>
    </location>
</feature>
<sequence length="481" mass="53187">MLSPTSLAYTRQAPPVRPSRSLEGLEQVVPPRVPQPPTRPTPQLDKPLPDLPSQVRSLPDASEMRASTAWSDDSSTISSVDSDGSQNGESTHSTESYPVFVRSASDDLVGLVDHPPVSSLDRAEQIVDPCVKPLTIASYSPRLSLSHHALSVSKDDRYGSPPEWAPKRAGPNHYFREKKWDFFPELATPSVLGPGAAGRFPPASSQSRKRNGSKLHLSSFEFGRNRRRSNTSDRCTLTLAHEVRDSIRSYVHRTLSKRSAEKDKSKRPGRPATAPSFYPPKCASSQEAAPSSDHSYSYYGTSREESSPVDMDVRMRTLSISTTSTASERGVESPKPIPLHRTKQLAVPITPYQKYGAAIWDKSGGTKRVSYRPNHQVKFSKHQRNIYPSSTQKSKSSPDYTSSNPTAPLSPPVRSVIQQNTREAMRVLQDGTTQVLDVLGEAKKKVIGSSVDRRRMQLKSQIKLIGPVNPYTTYGRVDSWI</sequence>
<feature type="region of interest" description="Disordered" evidence="1">
    <location>
        <begin position="369"/>
        <end position="414"/>
    </location>
</feature>
<proteinExistence type="predicted"/>
<dbReference type="AlphaFoldDB" id="A0A9P3F1C0"/>
<evidence type="ECO:0000256" key="1">
    <source>
        <dbReference type="SAM" id="MobiDB-lite"/>
    </source>
</evidence>
<feature type="compositionally biased region" description="Basic and acidic residues" evidence="1">
    <location>
        <begin position="302"/>
        <end position="311"/>
    </location>
</feature>
<name>A0A9P3F1C0_ASPVI</name>
<comment type="caution">
    <text evidence="2">The sequence shown here is derived from an EMBL/GenBank/DDBJ whole genome shotgun (WGS) entry which is preliminary data.</text>
</comment>
<dbReference type="RefSeq" id="XP_043124460.1">
    <property type="nucleotide sequence ID" value="XM_043268525.1"/>
</dbReference>
<dbReference type="OrthoDB" id="4225223at2759"/>
<feature type="compositionally biased region" description="Polar residues" evidence="1">
    <location>
        <begin position="86"/>
        <end position="96"/>
    </location>
</feature>
<feature type="compositionally biased region" description="Polar residues" evidence="1">
    <location>
        <begin position="386"/>
        <end position="407"/>
    </location>
</feature>
<keyword evidence="3" id="KW-1185">Reference proteome</keyword>
<reference evidence="2 3" key="1">
    <citation type="submission" date="2021-02" db="EMBL/GenBank/DDBJ databases">
        <title>Pan-genome distribution and transcriptional activeness of fungal secondary metabolism genes in Aspergillus section Fumigati.</title>
        <authorList>
            <person name="Takahashi H."/>
            <person name="Umemura M."/>
            <person name="Ninomiya A."/>
            <person name="Kusuya Y."/>
            <person name="Urayama S."/>
            <person name="Shimizu M."/>
            <person name="Watanabe A."/>
            <person name="Kamei K."/>
            <person name="Yaguchi T."/>
            <person name="Hagiwara D."/>
        </authorList>
    </citation>
    <scope>NUCLEOTIDE SEQUENCE [LARGE SCALE GENOMIC DNA]</scope>
    <source>
        <strain evidence="2 3">IFM 47045</strain>
    </source>
</reference>
<dbReference type="GeneID" id="66933288"/>
<evidence type="ECO:0000313" key="2">
    <source>
        <dbReference type="EMBL" id="GIK01274.1"/>
    </source>
</evidence>
<feature type="region of interest" description="Disordered" evidence="1">
    <location>
        <begin position="193"/>
        <end position="233"/>
    </location>
</feature>
<feature type="compositionally biased region" description="Polar residues" evidence="1">
    <location>
        <begin position="283"/>
        <end position="300"/>
    </location>
</feature>
<evidence type="ECO:0000313" key="3">
    <source>
        <dbReference type="Proteomes" id="UP000710440"/>
    </source>
</evidence>
<gene>
    <name evidence="2" type="ORF">Aspvir_005306</name>
</gene>
<protein>
    <submittedName>
        <fullName evidence="2">Uncharacterized protein</fullName>
    </submittedName>
</protein>
<dbReference type="Proteomes" id="UP000710440">
    <property type="component" value="Unassembled WGS sequence"/>
</dbReference>
<dbReference type="EMBL" id="BOPL01000003">
    <property type="protein sequence ID" value="GIK01274.1"/>
    <property type="molecule type" value="Genomic_DNA"/>
</dbReference>
<organism evidence="2 3">
    <name type="scientific">Aspergillus viridinutans</name>
    <dbReference type="NCBI Taxonomy" id="75553"/>
    <lineage>
        <taxon>Eukaryota</taxon>
        <taxon>Fungi</taxon>
        <taxon>Dikarya</taxon>
        <taxon>Ascomycota</taxon>
        <taxon>Pezizomycotina</taxon>
        <taxon>Eurotiomycetes</taxon>
        <taxon>Eurotiomycetidae</taxon>
        <taxon>Eurotiales</taxon>
        <taxon>Aspergillaceae</taxon>
        <taxon>Aspergillus</taxon>
        <taxon>Aspergillus subgen. Fumigati</taxon>
    </lineage>
</organism>
<feature type="compositionally biased region" description="Pro residues" evidence="1">
    <location>
        <begin position="31"/>
        <end position="40"/>
    </location>
</feature>
<feature type="compositionally biased region" description="Low complexity" evidence="1">
    <location>
        <begin position="71"/>
        <end position="85"/>
    </location>
</feature>
<accession>A0A9P3F1C0</accession>
<feature type="region of interest" description="Disordered" evidence="1">
    <location>
        <begin position="1"/>
        <end position="99"/>
    </location>
</feature>